<evidence type="ECO:0000313" key="10">
    <source>
        <dbReference type="EMBL" id="KAJ2756080.1"/>
    </source>
</evidence>
<dbReference type="InterPro" id="IPR024107">
    <property type="entry name" value="Tyr-tRNA-ligase_bac_1"/>
</dbReference>
<dbReference type="GO" id="GO:0006437">
    <property type="term" value="P:tyrosyl-tRNA aminoacylation"/>
    <property type="evidence" value="ECO:0007669"/>
    <property type="project" value="InterPro"/>
</dbReference>
<dbReference type="Gene3D" id="3.10.290.10">
    <property type="entry name" value="RNA-binding S4 domain"/>
    <property type="match status" value="1"/>
</dbReference>
<keyword evidence="3 9" id="KW-0547">Nucleotide-binding</keyword>
<dbReference type="InterPro" id="IPR024088">
    <property type="entry name" value="Tyr-tRNA-ligase_bac-type"/>
</dbReference>
<keyword evidence="4 9" id="KW-0067">ATP-binding</keyword>
<accession>A0A9W8H444</accession>
<reference evidence="10" key="1">
    <citation type="submission" date="2022-07" db="EMBL/GenBank/DDBJ databases">
        <title>Phylogenomic reconstructions and comparative analyses of Kickxellomycotina fungi.</title>
        <authorList>
            <person name="Reynolds N.K."/>
            <person name="Stajich J.E."/>
            <person name="Barry K."/>
            <person name="Grigoriev I.V."/>
            <person name="Crous P."/>
            <person name="Smith M.E."/>
        </authorList>
    </citation>
    <scope>NUCLEOTIDE SEQUENCE</scope>
    <source>
        <strain evidence="10">BCRC 34297</strain>
    </source>
</reference>
<dbReference type="NCBIfam" id="TIGR00234">
    <property type="entry name" value="tyrS"/>
    <property type="match status" value="1"/>
</dbReference>
<proteinExistence type="inferred from homology"/>
<name>A0A9W8H444_9FUNG</name>
<dbReference type="Gene3D" id="1.10.240.10">
    <property type="entry name" value="Tyrosyl-Transfer RNA Synthetase"/>
    <property type="match status" value="1"/>
</dbReference>
<dbReference type="InterPro" id="IPR001412">
    <property type="entry name" value="aa-tRNA-synth_I_CS"/>
</dbReference>
<dbReference type="SUPFAM" id="SSF55174">
    <property type="entry name" value="Alpha-L RNA-binding motif"/>
    <property type="match status" value="1"/>
</dbReference>
<dbReference type="InterPro" id="IPR002305">
    <property type="entry name" value="aa-tRNA-synth_Ic"/>
</dbReference>
<dbReference type="SUPFAM" id="SSF52374">
    <property type="entry name" value="Nucleotidylyl transferase"/>
    <property type="match status" value="1"/>
</dbReference>
<keyword evidence="6 9" id="KW-0030">Aminoacyl-tRNA synthetase</keyword>
<evidence type="ECO:0000313" key="11">
    <source>
        <dbReference type="Proteomes" id="UP001140011"/>
    </source>
</evidence>
<keyword evidence="5 9" id="KW-0648">Protein biosynthesis</keyword>
<dbReference type="GO" id="GO:0005739">
    <property type="term" value="C:mitochondrion"/>
    <property type="evidence" value="ECO:0007669"/>
    <property type="project" value="TreeGrafter"/>
</dbReference>
<comment type="similarity">
    <text evidence="9">Belongs to the class-I aminoacyl-tRNA synthetase family.</text>
</comment>
<organism evidence="10 11">
    <name type="scientific">Coemansia pectinata</name>
    <dbReference type="NCBI Taxonomy" id="1052879"/>
    <lineage>
        <taxon>Eukaryota</taxon>
        <taxon>Fungi</taxon>
        <taxon>Fungi incertae sedis</taxon>
        <taxon>Zoopagomycota</taxon>
        <taxon>Kickxellomycotina</taxon>
        <taxon>Kickxellomycetes</taxon>
        <taxon>Kickxellales</taxon>
        <taxon>Kickxellaceae</taxon>
        <taxon>Coemansia</taxon>
    </lineage>
</organism>
<dbReference type="GO" id="GO:0005829">
    <property type="term" value="C:cytosol"/>
    <property type="evidence" value="ECO:0007669"/>
    <property type="project" value="TreeGrafter"/>
</dbReference>
<keyword evidence="2 9" id="KW-0436">Ligase</keyword>
<dbReference type="PROSITE" id="PS00178">
    <property type="entry name" value="AA_TRNA_LIGASE_I"/>
    <property type="match status" value="1"/>
</dbReference>
<gene>
    <name evidence="10" type="primary">MSY1</name>
    <name evidence="10" type="ORF">GGI19_001141</name>
</gene>
<dbReference type="AlphaFoldDB" id="A0A9W8H444"/>
<dbReference type="OrthoDB" id="337870at2759"/>
<keyword evidence="11" id="KW-1185">Reference proteome</keyword>
<dbReference type="Gene3D" id="3.40.50.620">
    <property type="entry name" value="HUPs"/>
    <property type="match status" value="1"/>
</dbReference>
<evidence type="ECO:0000256" key="7">
    <source>
        <dbReference type="ARBA" id="ARBA00033323"/>
    </source>
</evidence>
<evidence type="ECO:0000256" key="6">
    <source>
        <dbReference type="ARBA" id="ARBA00023146"/>
    </source>
</evidence>
<dbReference type="CDD" id="cd00805">
    <property type="entry name" value="TyrRS_core"/>
    <property type="match status" value="1"/>
</dbReference>
<dbReference type="GO" id="GO:0005524">
    <property type="term" value="F:ATP binding"/>
    <property type="evidence" value="ECO:0007669"/>
    <property type="project" value="UniProtKB-KW"/>
</dbReference>
<evidence type="ECO:0000256" key="9">
    <source>
        <dbReference type="RuleBase" id="RU361234"/>
    </source>
</evidence>
<evidence type="ECO:0000256" key="1">
    <source>
        <dbReference type="ARBA" id="ARBA00013160"/>
    </source>
</evidence>
<dbReference type="EC" id="6.1.1.1" evidence="1 9"/>
<dbReference type="PANTHER" id="PTHR11766">
    <property type="entry name" value="TYROSYL-TRNA SYNTHETASE"/>
    <property type="match status" value="1"/>
</dbReference>
<dbReference type="PANTHER" id="PTHR11766:SF0">
    <property type="entry name" value="TYROSINE--TRNA LIGASE, MITOCHONDRIAL"/>
    <property type="match status" value="1"/>
</dbReference>
<sequence length="496" mass="54264">MNLLGRLSIRCARPRVVSGLRQRRSLHSNVVETLRERNFIHSVTSDDIANRLQKPVAVYCGVDPTADSLHLGNMVALMGLLHFHLAGHQALPLVGNATGMIGDPSGRSSERVALGQSTLARNVAGIEAQLERFFRRGTEYAARRMPSLDPESLKPVRVLHNADWYQNMNILTFLGHIGRYVRVGAMVARDSVKSRLQSSQGISFTEFSYQLLQAYDFWYLYHHHGCRVQLGGSDQWGNITAGTDLIHRMPFSSTLDETGVTSEDNGAAAAKANGDDDGAFGITIPLLTTASGEKFGKSAGNAIWLDEKRTSAFDVYQFFVKTADADVERLLKMFTLLPLSRIEQVMLAHSEAPERFTAQKLLAAEVTELVHGLSGLQRALCATSVLFGDQLSPIHRFSAQDFADTFAHDQRMVSIPAADIDGKSISDIAVLLGSCKSKAAAARLVSSGGLYWNNEPVVNKAWKPVAGTGDFIGQGTIGIMRTGKTNYRILRLLSHP</sequence>
<dbReference type="InterPro" id="IPR036986">
    <property type="entry name" value="S4_RNA-bd_sf"/>
</dbReference>
<dbReference type="HAMAP" id="MF_02006">
    <property type="entry name" value="Tyr_tRNA_synth_type1"/>
    <property type="match status" value="1"/>
</dbReference>
<dbReference type="EMBL" id="JANBUH010000037">
    <property type="protein sequence ID" value="KAJ2756080.1"/>
    <property type="molecule type" value="Genomic_DNA"/>
</dbReference>
<dbReference type="Proteomes" id="UP001140011">
    <property type="component" value="Unassembled WGS sequence"/>
</dbReference>
<evidence type="ECO:0000256" key="5">
    <source>
        <dbReference type="ARBA" id="ARBA00022917"/>
    </source>
</evidence>
<dbReference type="GO" id="GO:0003723">
    <property type="term" value="F:RNA binding"/>
    <property type="evidence" value="ECO:0007669"/>
    <property type="project" value="InterPro"/>
</dbReference>
<dbReference type="PRINTS" id="PR01040">
    <property type="entry name" value="TRNASYNTHTYR"/>
</dbReference>
<evidence type="ECO:0000256" key="4">
    <source>
        <dbReference type="ARBA" id="ARBA00022840"/>
    </source>
</evidence>
<comment type="catalytic activity">
    <reaction evidence="8 9">
        <text>tRNA(Tyr) + L-tyrosine + ATP = L-tyrosyl-tRNA(Tyr) + AMP + diphosphate + H(+)</text>
        <dbReference type="Rhea" id="RHEA:10220"/>
        <dbReference type="Rhea" id="RHEA-COMP:9706"/>
        <dbReference type="Rhea" id="RHEA-COMP:9707"/>
        <dbReference type="ChEBI" id="CHEBI:15378"/>
        <dbReference type="ChEBI" id="CHEBI:30616"/>
        <dbReference type="ChEBI" id="CHEBI:33019"/>
        <dbReference type="ChEBI" id="CHEBI:58315"/>
        <dbReference type="ChEBI" id="CHEBI:78442"/>
        <dbReference type="ChEBI" id="CHEBI:78536"/>
        <dbReference type="ChEBI" id="CHEBI:456215"/>
        <dbReference type="EC" id="6.1.1.1"/>
    </reaction>
</comment>
<comment type="caution">
    <text evidence="10">The sequence shown here is derived from an EMBL/GenBank/DDBJ whole genome shotgun (WGS) entry which is preliminary data.</text>
</comment>
<protein>
    <recommendedName>
        <fullName evidence="1 9">Tyrosine--tRNA ligase</fullName>
        <ecNumber evidence="1 9">6.1.1.1</ecNumber>
    </recommendedName>
    <alternativeName>
        <fullName evidence="7 9">Tyrosyl-tRNA synthetase</fullName>
    </alternativeName>
</protein>
<dbReference type="Pfam" id="PF00579">
    <property type="entry name" value="tRNA-synt_1b"/>
    <property type="match status" value="1"/>
</dbReference>
<dbReference type="GO" id="GO:0004831">
    <property type="term" value="F:tyrosine-tRNA ligase activity"/>
    <property type="evidence" value="ECO:0007669"/>
    <property type="project" value="UniProtKB-EC"/>
</dbReference>
<dbReference type="FunFam" id="1.10.240.10:FF:000001">
    <property type="entry name" value="Tyrosine--tRNA ligase"/>
    <property type="match status" value="1"/>
</dbReference>
<evidence type="ECO:0000256" key="8">
    <source>
        <dbReference type="ARBA" id="ARBA00048248"/>
    </source>
</evidence>
<evidence type="ECO:0000256" key="3">
    <source>
        <dbReference type="ARBA" id="ARBA00022741"/>
    </source>
</evidence>
<dbReference type="InterPro" id="IPR002307">
    <property type="entry name" value="Tyr-tRNA-ligase"/>
</dbReference>
<dbReference type="InterPro" id="IPR014729">
    <property type="entry name" value="Rossmann-like_a/b/a_fold"/>
</dbReference>
<evidence type="ECO:0000256" key="2">
    <source>
        <dbReference type="ARBA" id="ARBA00022598"/>
    </source>
</evidence>